<keyword evidence="2" id="KW-1185">Reference proteome</keyword>
<gene>
    <name evidence="1" type="ORF">J1N35_035277</name>
</gene>
<proteinExistence type="predicted"/>
<dbReference type="Proteomes" id="UP000828251">
    <property type="component" value="Unassembled WGS sequence"/>
</dbReference>
<sequence length="121" mass="13539">MLKFMRLFVKAEDNGAELEVNTQIEIVFKSLTKEFVGFKVAYNLGKKVLTLIQLMKELQSYKLTFNGDLGECVYPSSSSTTALKSSLKELGGSFQLMVALGWALSELCNENKAKYLNSRNP</sequence>
<dbReference type="OrthoDB" id="995524at2759"/>
<reference evidence="1 2" key="1">
    <citation type="journal article" date="2021" name="Plant Biotechnol. J.">
        <title>Multi-omics assisted identification of the key and species-specific regulatory components of drought-tolerant mechanisms in Gossypium stocksii.</title>
        <authorList>
            <person name="Yu D."/>
            <person name="Ke L."/>
            <person name="Zhang D."/>
            <person name="Wu Y."/>
            <person name="Sun Y."/>
            <person name="Mei J."/>
            <person name="Sun J."/>
            <person name="Sun Y."/>
        </authorList>
    </citation>
    <scope>NUCLEOTIDE SEQUENCE [LARGE SCALE GENOMIC DNA]</scope>
    <source>
        <strain evidence="2">cv. E1</strain>
        <tissue evidence="1">Leaf</tissue>
    </source>
</reference>
<evidence type="ECO:0000313" key="2">
    <source>
        <dbReference type="Proteomes" id="UP000828251"/>
    </source>
</evidence>
<accession>A0A9D3UTP5</accession>
<comment type="caution">
    <text evidence="1">The sequence shown here is derived from an EMBL/GenBank/DDBJ whole genome shotgun (WGS) entry which is preliminary data.</text>
</comment>
<dbReference type="EMBL" id="JAIQCV010000010">
    <property type="protein sequence ID" value="KAH1057212.1"/>
    <property type="molecule type" value="Genomic_DNA"/>
</dbReference>
<dbReference type="AlphaFoldDB" id="A0A9D3UTP5"/>
<protein>
    <submittedName>
        <fullName evidence="1">Uncharacterized protein</fullName>
    </submittedName>
</protein>
<evidence type="ECO:0000313" key="1">
    <source>
        <dbReference type="EMBL" id="KAH1057212.1"/>
    </source>
</evidence>
<name>A0A9D3UTP5_9ROSI</name>
<organism evidence="1 2">
    <name type="scientific">Gossypium stocksii</name>
    <dbReference type="NCBI Taxonomy" id="47602"/>
    <lineage>
        <taxon>Eukaryota</taxon>
        <taxon>Viridiplantae</taxon>
        <taxon>Streptophyta</taxon>
        <taxon>Embryophyta</taxon>
        <taxon>Tracheophyta</taxon>
        <taxon>Spermatophyta</taxon>
        <taxon>Magnoliopsida</taxon>
        <taxon>eudicotyledons</taxon>
        <taxon>Gunneridae</taxon>
        <taxon>Pentapetalae</taxon>
        <taxon>rosids</taxon>
        <taxon>malvids</taxon>
        <taxon>Malvales</taxon>
        <taxon>Malvaceae</taxon>
        <taxon>Malvoideae</taxon>
        <taxon>Gossypium</taxon>
    </lineage>
</organism>